<dbReference type="GO" id="GO:0005886">
    <property type="term" value="C:plasma membrane"/>
    <property type="evidence" value="ECO:0007669"/>
    <property type="project" value="UniProtKB-SubCell"/>
</dbReference>
<feature type="transmembrane region" description="Helical" evidence="7">
    <location>
        <begin position="332"/>
        <end position="352"/>
    </location>
</feature>
<protein>
    <submittedName>
        <fullName evidence="9">Predicted arabinose efflux permease, MFS family</fullName>
    </submittedName>
</protein>
<evidence type="ECO:0000256" key="2">
    <source>
        <dbReference type="ARBA" id="ARBA00022448"/>
    </source>
</evidence>
<evidence type="ECO:0000256" key="5">
    <source>
        <dbReference type="ARBA" id="ARBA00022989"/>
    </source>
</evidence>
<evidence type="ECO:0000256" key="4">
    <source>
        <dbReference type="ARBA" id="ARBA00022692"/>
    </source>
</evidence>
<evidence type="ECO:0000313" key="9">
    <source>
        <dbReference type="EMBL" id="SHH91886.1"/>
    </source>
</evidence>
<feature type="transmembrane region" description="Helical" evidence="7">
    <location>
        <begin position="244"/>
        <end position="265"/>
    </location>
</feature>
<sequence>MYFISNMVSPIGDNLFNIAITWYMIKVTNSIAPIGIVGGLSLTAKIIFGPFVGVIIDKLSRKKICIISDIVRAVLIVLLMLVIFANWNIAFLYLIIFVVEFVDLFYRPSITSILFNIVGENLIASAFSLNGFMNYFTAFVGVSLGGVFSQYMNVYVVLLFNASTFIISALAVSFIKTNTSLLDESSKSVESRGIFASLKCSIFYIKSKKFIRQFILITFISNIAYTIIYGLIPALANEVFNSSIVYSLLQIGVALGSSIGLFIVGNMCLKKVGKAFIIACFLSASCISLFGFTKYPILAIVLITLFGFVDSATIPIFGYNQKEIEDEYRGRVISISNTLILSGSALINYFIAVFSSKINIQVMYLVAAILLIISGILGILLKEFRTAKFK</sequence>
<dbReference type="Proteomes" id="UP000184526">
    <property type="component" value="Unassembled WGS sequence"/>
</dbReference>
<proteinExistence type="predicted"/>
<keyword evidence="10" id="KW-1185">Reference proteome</keyword>
<reference evidence="9 10" key="1">
    <citation type="submission" date="2016-11" db="EMBL/GenBank/DDBJ databases">
        <authorList>
            <person name="Jaros S."/>
            <person name="Januszkiewicz K."/>
            <person name="Wedrychowicz H."/>
        </authorList>
    </citation>
    <scope>NUCLEOTIDE SEQUENCE [LARGE SCALE GENOMIC DNA]</scope>
    <source>
        <strain evidence="9 10">DSM 3089</strain>
    </source>
</reference>
<dbReference type="PANTHER" id="PTHR23513:SF6">
    <property type="entry name" value="MAJOR FACILITATOR SUPERFAMILY ASSOCIATED DOMAIN-CONTAINING PROTEIN"/>
    <property type="match status" value="1"/>
</dbReference>
<dbReference type="CDD" id="cd06173">
    <property type="entry name" value="MFS_MefA_like"/>
    <property type="match status" value="1"/>
</dbReference>
<keyword evidence="6 7" id="KW-0472">Membrane</keyword>
<feature type="transmembrane region" description="Helical" evidence="7">
    <location>
        <begin position="31"/>
        <end position="52"/>
    </location>
</feature>
<dbReference type="SUPFAM" id="SSF103473">
    <property type="entry name" value="MFS general substrate transporter"/>
    <property type="match status" value="1"/>
</dbReference>
<feature type="transmembrane region" description="Helical" evidence="7">
    <location>
        <begin position="272"/>
        <end position="291"/>
    </location>
</feature>
<keyword evidence="3" id="KW-1003">Cell membrane</keyword>
<gene>
    <name evidence="9" type="ORF">SAMN02745196_01921</name>
</gene>
<accession>A0A1M5WW69</accession>
<evidence type="ECO:0000256" key="1">
    <source>
        <dbReference type="ARBA" id="ARBA00004651"/>
    </source>
</evidence>
<dbReference type="PRINTS" id="PR01988">
    <property type="entry name" value="EXPORTERBACE"/>
</dbReference>
<keyword evidence="5 7" id="KW-1133">Transmembrane helix</keyword>
<dbReference type="PROSITE" id="PS50850">
    <property type="entry name" value="MFS"/>
    <property type="match status" value="1"/>
</dbReference>
<dbReference type="OrthoDB" id="9775268at2"/>
<feature type="transmembrane region" description="Helical" evidence="7">
    <location>
        <begin position="127"/>
        <end position="148"/>
    </location>
</feature>
<evidence type="ECO:0000256" key="7">
    <source>
        <dbReference type="SAM" id="Phobius"/>
    </source>
</evidence>
<evidence type="ECO:0000313" key="10">
    <source>
        <dbReference type="Proteomes" id="UP000184526"/>
    </source>
</evidence>
<comment type="subcellular location">
    <subcellularLocation>
        <location evidence="1">Cell membrane</location>
        <topology evidence="1">Multi-pass membrane protein</topology>
    </subcellularLocation>
</comment>
<feature type="transmembrane region" description="Helical" evidence="7">
    <location>
        <begin position="297"/>
        <end position="320"/>
    </location>
</feature>
<dbReference type="InterPro" id="IPR022324">
    <property type="entry name" value="Bacilysin_exporter_BacE_put"/>
</dbReference>
<keyword evidence="2" id="KW-0813">Transport</keyword>
<feature type="transmembrane region" description="Helical" evidence="7">
    <location>
        <begin position="214"/>
        <end position="232"/>
    </location>
</feature>
<dbReference type="AlphaFoldDB" id="A0A1M5WW69"/>
<dbReference type="InterPro" id="IPR036259">
    <property type="entry name" value="MFS_trans_sf"/>
</dbReference>
<dbReference type="STRING" id="1121306.SAMN02745196_01921"/>
<dbReference type="InterPro" id="IPR011701">
    <property type="entry name" value="MFS"/>
</dbReference>
<dbReference type="GO" id="GO:0022857">
    <property type="term" value="F:transmembrane transporter activity"/>
    <property type="evidence" value="ECO:0007669"/>
    <property type="project" value="InterPro"/>
</dbReference>
<feature type="domain" description="Major facilitator superfamily (MFS) profile" evidence="8">
    <location>
        <begin position="1"/>
        <end position="180"/>
    </location>
</feature>
<feature type="transmembrane region" description="Helical" evidence="7">
    <location>
        <begin position="7"/>
        <end position="25"/>
    </location>
</feature>
<organism evidence="9 10">
    <name type="scientific">Clostridium collagenovorans DSM 3089</name>
    <dbReference type="NCBI Taxonomy" id="1121306"/>
    <lineage>
        <taxon>Bacteria</taxon>
        <taxon>Bacillati</taxon>
        <taxon>Bacillota</taxon>
        <taxon>Clostridia</taxon>
        <taxon>Eubacteriales</taxon>
        <taxon>Clostridiaceae</taxon>
        <taxon>Clostridium</taxon>
    </lineage>
</organism>
<evidence type="ECO:0000256" key="6">
    <source>
        <dbReference type="ARBA" id="ARBA00023136"/>
    </source>
</evidence>
<dbReference type="EMBL" id="FQXP01000006">
    <property type="protein sequence ID" value="SHH91886.1"/>
    <property type="molecule type" value="Genomic_DNA"/>
</dbReference>
<name>A0A1M5WW69_9CLOT</name>
<dbReference type="InterPro" id="IPR020846">
    <property type="entry name" value="MFS_dom"/>
</dbReference>
<feature type="transmembrane region" description="Helical" evidence="7">
    <location>
        <begin position="154"/>
        <end position="175"/>
    </location>
</feature>
<evidence type="ECO:0000256" key="3">
    <source>
        <dbReference type="ARBA" id="ARBA00022475"/>
    </source>
</evidence>
<dbReference type="PANTHER" id="PTHR23513">
    <property type="entry name" value="INTEGRAL MEMBRANE EFFLUX PROTEIN-RELATED"/>
    <property type="match status" value="1"/>
</dbReference>
<keyword evidence="4 7" id="KW-0812">Transmembrane</keyword>
<feature type="transmembrane region" description="Helical" evidence="7">
    <location>
        <begin position="358"/>
        <end position="381"/>
    </location>
</feature>
<dbReference type="Pfam" id="PF07690">
    <property type="entry name" value="MFS_1"/>
    <property type="match status" value="1"/>
</dbReference>
<evidence type="ECO:0000259" key="8">
    <source>
        <dbReference type="PROSITE" id="PS50850"/>
    </source>
</evidence>
<dbReference type="Gene3D" id="1.20.1250.20">
    <property type="entry name" value="MFS general substrate transporter like domains"/>
    <property type="match status" value="1"/>
</dbReference>